<name>A0A3B0MHR2_9GAMM</name>
<reference evidence="1" key="1">
    <citation type="submission" date="2018-04" db="EMBL/GenBank/DDBJ databases">
        <authorList>
            <person name="Go L.Y."/>
            <person name="Mitchell J.A."/>
        </authorList>
    </citation>
    <scope>NUCLEOTIDE SEQUENCE</scope>
    <source>
        <strain evidence="1">ARTV</strain>
    </source>
</reference>
<accession>A0A3B0MHR2</accession>
<organism evidence="1">
    <name type="scientific">Arsenophonus endosymbiont of Trialeurodes vaporariorum</name>
    <dbReference type="NCBI Taxonomy" id="235567"/>
    <lineage>
        <taxon>Bacteria</taxon>
        <taxon>Pseudomonadati</taxon>
        <taxon>Pseudomonadota</taxon>
        <taxon>Gammaproteobacteria</taxon>
        <taxon>Enterobacterales</taxon>
        <taxon>Morganellaceae</taxon>
        <taxon>Arsenophonus</taxon>
    </lineage>
</organism>
<dbReference type="AlphaFoldDB" id="A0A3B0MHR2"/>
<dbReference type="EMBL" id="UFQR01000002">
    <property type="protein sequence ID" value="SSW94944.1"/>
    <property type="molecule type" value="Genomic_DNA"/>
</dbReference>
<proteinExistence type="predicted"/>
<protein>
    <submittedName>
        <fullName evidence="1">Uncharacterized protein</fullName>
    </submittedName>
</protein>
<evidence type="ECO:0000313" key="1">
    <source>
        <dbReference type="EMBL" id="SSW94944.1"/>
    </source>
</evidence>
<sequence>MVKLKHCQLSSVAEQTLQPLAPHNQNLQALRQDAEWTDMVFYYRVYAAISSGARFGSGIYWPRL</sequence>
<gene>
    <name evidence="1" type="ORF">ARTV_0599</name>
</gene>